<feature type="domain" description="PTS EIIA type-2" evidence="6">
    <location>
        <begin position="501"/>
        <end position="641"/>
    </location>
</feature>
<dbReference type="InterPro" id="IPR007737">
    <property type="entry name" value="Mga_HTH"/>
</dbReference>
<dbReference type="Proteomes" id="UP000467132">
    <property type="component" value="Unassembled WGS sequence"/>
</dbReference>
<dbReference type="InterPro" id="IPR002178">
    <property type="entry name" value="PTS_EIIA_type-2_dom"/>
</dbReference>
<sequence length="644" mass="75786">MKKRNEKILYQILNKEENTLHSLLEYFNISKRTLYYSIGEINDFIKEIGEIKTINRKVIFIGDIEKLKKKLEYSNEIYFDASKRRIELLNIIFINPQITIEEMSEKFLVSKNTIVNDISFIKKILKKRNIILYYKGEYILDGNEIDIRELFLKNLENKQFNIVENKHILDFDKVFQLELTDISLFYLENLINFIHTRIEQGYILNKYNFVNEAKEFFYFDYIHELFAKDININIYERAYITTYISSLSSLKPIIDEQKIIDIVSKLISQFKNQVSINIEEEEKLRNNLKSHFKSSYNRIRFQIPIVNPLLEEIKEKYSDIFKITKLIIENIKGFPELSGIREEEIAYISMYFGIYFKKKPESLNRNMKKVLIVCHKGAVFSKILEKQIEEKFPYIDIVATTPIKDIDNYQGDFDYIISTVSLKGYENVIVVNPILSNYDIHLLYEKIMEYDAQGIRIDIKSLLDVIKKYSTVHNEKLLEREILQKFYKVNKKEFVQPMLKELLTEDRIVLKDSLDNWEDAIKIASEPLLNQKTITDEYVDAMIDSVKEHGPYIVLTDYFALPHARPESGVKDMSMSMLILKEPVDLLGKPVNIFTVLASIDNSSHIKALASLTEIVGDKDNIEKLKSSNSSKEVIKMINKEEEE</sequence>
<accession>A0A845QU39</accession>
<evidence type="ECO:0000256" key="1">
    <source>
        <dbReference type="ARBA" id="ARBA00022679"/>
    </source>
</evidence>
<dbReference type="PROSITE" id="PS51372">
    <property type="entry name" value="PRD_2"/>
    <property type="match status" value="1"/>
</dbReference>
<organism evidence="9 10">
    <name type="scientific">Senegalia massiliensis</name>
    <dbReference type="NCBI Taxonomy" id="1720316"/>
    <lineage>
        <taxon>Bacteria</taxon>
        <taxon>Bacillati</taxon>
        <taxon>Bacillota</taxon>
        <taxon>Clostridia</taxon>
        <taxon>Eubacteriales</taxon>
        <taxon>Clostridiaceae</taxon>
        <taxon>Senegalia</taxon>
    </lineage>
</organism>
<dbReference type="InterPro" id="IPR036634">
    <property type="entry name" value="PRD_sf"/>
</dbReference>
<keyword evidence="5" id="KW-0804">Transcription</keyword>
<reference evidence="9 10" key="1">
    <citation type="submission" date="2018-08" db="EMBL/GenBank/DDBJ databases">
        <title>Murine metabolic-syndrome-specific gut microbial biobank.</title>
        <authorList>
            <person name="Liu C."/>
        </authorList>
    </citation>
    <scope>NUCLEOTIDE SEQUENCE [LARGE SCALE GENOMIC DNA]</scope>
    <source>
        <strain evidence="9 10">583</strain>
    </source>
</reference>
<dbReference type="Pfam" id="PF05043">
    <property type="entry name" value="Mga"/>
    <property type="match status" value="1"/>
</dbReference>
<feature type="domain" description="PRD" evidence="8">
    <location>
        <begin position="254"/>
        <end position="362"/>
    </location>
</feature>
<dbReference type="CDD" id="cd05568">
    <property type="entry name" value="PTS_IIB_bgl_like"/>
    <property type="match status" value="1"/>
</dbReference>
<dbReference type="SUPFAM" id="SSF52794">
    <property type="entry name" value="PTS system IIB component-like"/>
    <property type="match status" value="1"/>
</dbReference>
<dbReference type="AlphaFoldDB" id="A0A845QU39"/>
<dbReference type="Gene3D" id="1.10.10.10">
    <property type="entry name" value="Winged helix-like DNA-binding domain superfamily/Winged helix DNA-binding domain"/>
    <property type="match status" value="1"/>
</dbReference>
<evidence type="ECO:0000313" key="10">
    <source>
        <dbReference type="Proteomes" id="UP000467132"/>
    </source>
</evidence>
<dbReference type="InterPro" id="IPR016152">
    <property type="entry name" value="PTrfase/Anion_transptr"/>
</dbReference>
<dbReference type="PANTHER" id="PTHR30185">
    <property type="entry name" value="CRYPTIC BETA-GLUCOSIDE BGL OPERON ANTITERMINATOR"/>
    <property type="match status" value="1"/>
</dbReference>
<keyword evidence="2" id="KW-0677">Repeat</keyword>
<dbReference type="CDD" id="cd00211">
    <property type="entry name" value="PTS_IIA_fru"/>
    <property type="match status" value="1"/>
</dbReference>
<dbReference type="InterPro" id="IPR013011">
    <property type="entry name" value="PTS_EIIB_2"/>
</dbReference>
<dbReference type="Pfam" id="PF00874">
    <property type="entry name" value="PRD"/>
    <property type="match status" value="1"/>
</dbReference>
<dbReference type="RefSeq" id="WP_160196543.1">
    <property type="nucleotide sequence ID" value="NZ_QXXA01000005.1"/>
</dbReference>
<proteinExistence type="predicted"/>
<keyword evidence="1" id="KW-0808">Transferase</keyword>
<keyword evidence="3" id="KW-0805">Transcription regulation</keyword>
<dbReference type="InterPro" id="IPR050661">
    <property type="entry name" value="BglG_antiterminators"/>
</dbReference>
<dbReference type="Gene3D" id="3.40.50.2300">
    <property type="match status" value="1"/>
</dbReference>
<gene>
    <name evidence="9" type="ORF">D3Z33_04120</name>
</gene>
<dbReference type="SUPFAM" id="SSF55804">
    <property type="entry name" value="Phoshotransferase/anion transport protein"/>
    <property type="match status" value="1"/>
</dbReference>
<dbReference type="GO" id="GO:0009401">
    <property type="term" value="P:phosphoenolpyruvate-dependent sugar phosphotransferase system"/>
    <property type="evidence" value="ECO:0007669"/>
    <property type="project" value="InterPro"/>
</dbReference>
<dbReference type="SUPFAM" id="SSF63520">
    <property type="entry name" value="PTS-regulatory domain, PRD"/>
    <property type="match status" value="1"/>
</dbReference>
<comment type="caution">
    <text evidence="9">The sequence shown here is derived from an EMBL/GenBank/DDBJ whole genome shotgun (WGS) entry which is preliminary data.</text>
</comment>
<evidence type="ECO:0000256" key="2">
    <source>
        <dbReference type="ARBA" id="ARBA00022737"/>
    </source>
</evidence>
<dbReference type="PROSITE" id="PS51094">
    <property type="entry name" value="PTS_EIIA_TYPE_2"/>
    <property type="match status" value="1"/>
</dbReference>
<evidence type="ECO:0000259" key="6">
    <source>
        <dbReference type="PROSITE" id="PS51094"/>
    </source>
</evidence>
<evidence type="ECO:0000256" key="3">
    <source>
        <dbReference type="ARBA" id="ARBA00023015"/>
    </source>
</evidence>
<dbReference type="Pfam" id="PF00359">
    <property type="entry name" value="PTS_EIIA_2"/>
    <property type="match status" value="1"/>
</dbReference>
<evidence type="ECO:0000256" key="4">
    <source>
        <dbReference type="ARBA" id="ARBA00023159"/>
    </source>
</evidence>
<dbReference type="InterPro" id="IPR036095">
    <property type="entry name" value="PTS_EIIB-like_sf"/>
</dbReference>
<feature type="domain" description="PTS EIIB type-2" evidence="7">
    <location>
        <begin position="368"/>
        <end position="455"/>
    </location>
</feature>
<evidence type="ECO:0000259" key="7">
    <source>
        <dbReference type="PROSITE" id="PS51099"/>
    </source>
</evidence>
<dbReference type="Gene3D" id="3.40.930.10">
    <property type="entry name" value="Mannitol-specific EII, Chain A"/>
    <property type="match status" value="1"/>
</dbReference>
<evidence type="ECO:0000256" key="5">
    <source>
        <dbReference type="ARBA" id="ARBA00023163"/>
    </source>
</evidence>
<dbReference type="InterPro" id="IPR036388">
    <property type="entry name" value="WH-like_DNA-bd_sf"/>
</dbReference>
<evidence type="ECO:0000259" key="8">
    <source>
        <dbReference type="PROSITE" id="PS51372"/>
    </source>
</evidence>
<dbReference type="Gene3D" id="1.10.1790.10">
    <property type="entry name" value="PRD domain"/>
    <property type="match status" value="1"/>
</dbReference>
<evidence type="ECO:0000313" key="9">
    <source>
        <dbReference type="EMBL" id="NBI06045.1"/>
    </source>
</evidence>
<dbReference type="PANTHER" id="PTHR30185:SF9">
    <property type="entry name" value="MANNITOL-SPECIFIC PHOSPHOTRANSFERASE ENZYME IIA COMPONENT"/>
    <property type="match status" value="1"/>
</dbReference>
<name>A0A845QU39_9CLOT</name>
<keyword evidence="10" id="KW-1185">Reference proteome</keyword>
<dbReference type="EMBL" id="QXXA01000005">
    <property type="protein sequence ID" value="NBI06045.1"/>
    <property type="molecule type" value="Genomic_DNA"/>
</dbReference>
<protein>
    <submittedName>
        <fullName evidence="9">PRD domain-containing protein</fullName>
    </submittedName>
</protein>
<dbReference type="PROSITE" id="PS51099">
    <property type="entry name" value="PTS_EIIB_TYPE_2"/>
    <property type="match status" value="1"/>
</dbReference>
<dbReference type="OrthoDB" id="3175596at2"/>
<keyword evidence="4" id="KW-0010">Activator</keyword>
<dbReference type="InterPro" id="IPR011608">
    <property type="entry name" value="PRD"/>
</dbReference>
<dbReference type="GO" id="GO:0006355">
    <property type="term" value="P:regulation of DNA-templated transcription"/>
    <property type="evidence" value="ECO:0007669"/>
    <property type="project" value="InterPro"/>
</dbReference>
<dbReference type="GO" id="GO:0008982">
    <property type="term" value="F:protein-N(PI)-phosphohistidine-sugar phosphotransferase activity"/>
    <property type="evidence" value="ECO:0007669"/>
    <property type="project" value="InterPro"/>
</dbReference>